<proteinExistence type="predicted"/>
<protein>
    <submittedName>
        <fullName evidence="1">Uncharacterized protein</fullName>
    </submittedName>
</protein>
<sequence>MACWRGREHKAEAELRSYWGKDFYVVRKQPSYLIIKYKGDPFEAVERLKELVDPRYTVLLKAVPYDFSVPADIEDVVKAVSKAAQKIPEGETFRVTLEGPLFELRGDQWEELDREEAIRRIASVVKRPVKLEGYDWVVYVKSLPLRGSQFAGVSVHRPSQVFKVKPYK</sequence>
<name>A8A9N0_IGNH4</name>
<keyword evidence="2" id="KW-1185">Reference proteome</keyword>
<evidence type="ECO:0000313" key="1">
    <source>
        <dbReference type="EMBL" id="ABU81632.1"/>
    </source>
</evidence>
<dbReference type="SUPFAM" id="SSF143437">
    <property type="entry name" value="THUMP domain-like"/>
    <property type="match status" value="1"/>
</dbReference>
<accession>A8A9N0</accession>
<dbReference type="STRING" id="453591.Igni_0449"/>
<organism evidence="1 2">
    <name type="scientific">Ignicoccus hospitalis (strain KIN4/I / DSM 18386 / JCM 14125)</name>
    <dbReference type="NCBI Taxonomy" id="453591"/>
    <lineage>
        <taxon>Archaea</taxon>
        <taxon>Thermoproteota</taxon>
        <taxon>Thermoprotei</taxon>
        <taxon>Desulfurococcales</taxon>
        <taxon>Desulfurococcaceae</taxon>
        <taxon>Ignicoccus</taxon>
    </lineage>
</organism>
<gene>
    <name evidence="1" type="ordered locus">Igni_0449</name>
</gene>
<dbReference type="Proteomes" id="UP000000262">
    <property type="component" value="Chromosome"/>
</dbReference>
<dbReference type="EMBL" id="CP000816">
    <property type="protein sequence ID" value="ABU81632.1"/>
    <property type="molecule type" value="Genomic_DNA"/>
</dbReference>
<dbReference type="KEGG" id="iho:Igni_0449"/>
<reference evidence="1 2" key="1">
    <citation type="journal article" date="2008" name="Genome Biol.">
        <title>A genomic analysis of the archaeal system Ignicoccus hospitalis-Nanoarchaeum equitans.</title>
        <authorList>
            <person name="Podar M."/>
            <person name="Anderson I."/>
            <person name="Makarova K.S."/>
            <person name="Elkins J.G."/>
            <person name="Ivanova N."/>
            <person name="Wall M.A."/>
            <person name="Lykidis A."/>
            <person name="Mavromatis K."/>
            <person name="Sun H."/>
            <person name="Hudson M.E."/>
            <person name="Chen W."/>
            <person name="Deciu C."/>
            <person name="Hutchison D."/>
            <person name="Eads J.R."/>
            <person name="Anderson A."/>
            <person name="Fernandes F."/>
            <person name="Szeto E."/>
            <person name="Lapidus A."/>
            <person name="Kyrpides N.C."/>
            <person name="Saier M.H.Jr."/>
            <person name="Richardson P.M."/>
            <person name="Rachel R."/>
            <person name="Huber H."/>
            <person name="Eisen J.A."/>
            <person name="Koonin E.V."/>
            <person name="Keller M."/>
            <person name="Stetter K.O."/>
        </authorList>
    </citation>
    <scope>NUCLEOTIDE SEQUENCE [LARGE SCALE GENOMIC DNA]</scope>
    <source>
        <strain evidence="2">KIN4/I / DSM 18386 / JCM 14125</strain>
    </source>
</reference>
<dbReference type="AlphaFoldDB" id="A8A9N0"/>
<dbReference type="eggNOG" id="arCOG00084">
    <property type="taxonomic scope" value="Archaea"/>
</dbReference>
<dbReference type="PhylomeDB" id="A8A9N0"/>
<dbReference type="HOGENOM" id="CLU_1582885_0_0_2"/>
<evidence type="ECO:0000313" key="2">
    <source>
        <dbReference type="Proteomes" id="UP000000262"/>
    </source>
</evidence>